<organism evidence="1 2">
    <name type="scientific">Leptidea sinapis</name>
    <dbReference type="NCBI Taxonomy" id="189913"/>
    <lineage>
        <taxon>Eukaryota</taxon>
        <taxon>Metazoa</taxon>
        <taxon>Ecdysozoa</taxon>
        <taxon>Arthropoda</taxon>
        <taxon>Hexapoda</taxon>
        <taxon>Insecta</taxon>
        <taxon>Pterygota</taxon>
        <taxon>Neoptera</taxon>
        <taxon>Endopterygota</taxon>
        <taxon>Lepidoptera</taxon>
        <taxon>Glossata</taxon>
        <taxon>Ditrysia</taxon>
        <taxon>Papilionoidea</taxon>
        <taxon>Pieridae</taxon>
        <taxon>Dismorphiinae</taxon>
        <taxon>Leptidea</taxon>
    </lineage>
</organism>
<gene>
    <name evidence="1" type="ORF">LSINAPIS_LOCUS1452</name>
</gene>
<sequence length="45" mass="4886">MPLVECVPDASPITQFCNDSHVNCKLQCVQDSTAVILSIVIVTRP</sequence>
<protein>
    <submittedName>
        <fullName evidence="1">Uncharacterized protein</fullName>
    </submittedName>
</protein>
<keyword evidence="2" id="KW-1185">Reference proteome</keyword>
<evidence type="ECO:0000313" key="2">
    <source>
        <dbReference type="Proteomes" id="UP000324832"/>
    </source>
</evidence>
<dbReference type="AlphaFoldDB" id="A0A5E4PRL4"/>
<dbReference type="Proteomes" id="UP000324832">
    <property type="component" value="Unassembled WGS sequence"/>
</dbReference>
<dbReference type="EMBL" id="FZQP02000226">
    <property type="protein sequence ID" value="VVC87965.1"/>
    <property type="molecule type" value="Genomic_DNA"/>
</dbReference>
<proteinExistence type="predicted"/>
<evidence type="ECO:0000313" key="1">
    <source>
        <dbReference type="EMBL" id="VVC87965.1"/>
    </source>
</evidence>
<name>A0A5E4PRL4_9NEOP</name>
<reference evidence="1 2" key="1">
    <citation type="submission" date="2017-07" db="EMBL/GenBank/DDBJ databases">
        <authorList>
            <person name="Talla V."/>
            <person name="Backstrom N."/>
        </authorList>
    </citation>
    <scope>NUCLEOTIDE SEQUENCE [LARGE SCALE GENOMIC DNA]</scope>
</reference>
<accession>A0A5E4PRL4</accession>